<dbReference type="PANTHER" id="PTHR30346:SF30">
    <property type="entry name" value="SMALL NEUTRAL PROTEASE REGULATORY PROTEIN"/>
    <property type="match status" value="1"/>
</dbReference>
<dbReference type="PANTHER" id="PTHR30346">
    <property type="entry name" value="TRANSCRIPTIONAL DUAL REGULATOR HCAR-RELATED"/>
    <property type="match status" value="1"/>
</dbReference>
<dbReference type="GO" id="GO:0032993">
    <property type="term" value="C:protein-DNA complex"/>
    <property type="evidence" value="ECO:0007669"/>
    <property type="project" value="TreeGrafter"/>
</dbReference>
<keyword evidence="3" id="KW-0238">DNA-binding</keyword>
<keyword evidence="2" id="KW-0805">Transcription regulation</keyword>
<reference evidence="6 7" key="1">
    <citation type="submission" date="2018-07" db="EMBL/GenBank/DDBJ databases">
        <title>Genome sequencing of Moraxellaceae gen. HYN0046.</title>
        <authorList>
            <person name="Kim M."/>
            <person name="Yi H."/>
        </authorList>
    </citation>
    <scope>NUCLEOTIDE SEQUENCE [LARGE SCALE GENOMIC DNA]</scope>
    <source>
        <strain evidence="6 7">HYN0046</strain>
    </source>
</reference>
<dbReference type="FunFam" id="1.10.10.10:FF:000001">
    <property type="entry name" value="LysR family transcriptional regulator"/>
    <property type="match status" value="1"/>
</dbReference>
<sequence>MDIRHIRYFLAVAEEQNFTRAAAKMGIGQPPLSQQIKDLEHEIGAPLFHRLAHGAELTEVGKAFLQEAVHVITQVERAKSAAQRAARGITGRLRVGFSASAIFNAIVPTAIRAFQQAYPEVNLSLNESNTSQLLTKLANEELDVVFIRPGSIKLDSVDFQLLDEEPMKIVLPHEHPLATHTVLPLTALRDEPFVMFPRTVGFSLYDEIIMTCRRVGFEPKIGQVVPQISSVVTLVAAGLGVSIVPGSIAQVKIHGIEYLDIEGDAPVARLAIASRRHEHSIIVQHFKTLTLSRLES</sequence>
<evidence type="ECO:0000256" key="2">
    <source>
        <dbReference type="ARBA" id="ARBA00023015"/>
    </source>
</evidence>
<gene>
    <name evidence="6" type="ORF">HYN46_11010</name>
</gene>
<dbReference type="InterPro" id="IPR005119">
    <property type="entry name" value="LysR_subst-bd"/>
</dbReference>
<dbReference type="PROSITE" id="PS50931">
    <property type="entry name" value="HTH_LYSR"/>
    <property type="match status" value="1"/>
</dbReference>
<name>A0A345P7R4_9GAMM</name>
<accession>A0A345P7R4</accession>
<dbReference type="GO" id="GO:0003677">
    <property type="term" value="F:DNA binding"/>
    <property type="evidence" value="ECO:0007669"/>
    <property type="project" value="UniProtKB-KW"/>
</dbReference>
<feature type="domain" description="HTH lysR-type" evidence="5">
    <location>
        <begin position="1"/>
        <end position="58"/>
    </location>
</feature>
<dbReference type="CDD" id="cd08451">
    <property type="entry name" value="PBP2_BudR"/>
    <property type="match status" value="1"/>
</dbReference>
<dbReference type="InterPro" id="IPR036388">
    <property type="entry name" value="WH-like_DNA-bd_sf"/>
</dbReference>
<dbReference type="Gene3D" id="3.40.190.10">
    <property type="entry name" value="Periplasmic binding protein-like II"/>
    <property type="match status" value="2"/>
</dbReference>
<dbReference type="OrthoDB" id="5289754at2"/>
<dbReference type="SUPFAM" id="SSF46785">
    <property type="entry name" value="Winged helix' DNA-binding domain"/>
    <property type="match status" value="1"/>
</dbReference>
<evidence type="ECO:0000256" key="3">
    <source>
        <dbReference type="ARBA" id="ARBA00023125"/>
    </source>
</evidence>
<dbReference type="Pfam" id="PF03466">
    <property type="entry name" value="LysR_substrate"/>
    <property type="match status" value="1"/>
</dbReference>
<dbReference type="InterPro" id="IPR037410">
    <property type="entry name" value="BudR_PBP2"/>
</dbReference>
<dbReference type="RefSeq" id="WP_114899432.1">
    <property type="nucleotide sequence ID" value="NZ_CP031222.1"/>
</dbReference>
<dbReference type="Proteomes" id="UP000253940">
    <property type="component" value="Chromosome"/>
</dbReference>
<dbReference type="InterPro" id="IPR036390">
    <property type="entry name" value="WH_DNA-bd_sf"/>
</dbReference>
<evidence type="ECO:0000313" key="7">
    <source>
        <dbReference type="Proteomes" id="UP000253940"/>
    </source>
</evidence>
<dbReference type="Gene3D" id="1.10.10.10">
    <property type="entry name" value="Winged helix-like DNA-binding domain superfamily/Winged helix DNA-binding domain"/>
    <property type="match status" value="1"/>
</dbReference>
<dbReference type="InterPro" id="IPR000847">
    <property type="entry name" value="LysR_HTH_N"/>
</dbReference>
<dbReference type="AlphaFoldDB" id="A0A345P7R4"/>
<keyword evidence="7" id="KW-1185">Reference proteome</keyword>
<evidence type="ECO:0000256" key="4">
    <source>
        <dbReference type="ARBA" id="ARBA00023163"/>
    </source>
</evidence>
<protein>
    <submittedName>
        <fullName evidence="6">LysR family transcriptional regulator</fullName>
    </submittedName>
</protein>
<dbReference type="Pfam" id="PF00126">
    <property type="entry name" value="HTH_1"/>
    <property type="match status" value="1"/>
</dbReference>
<dbReference type="PRINTS" id="PR00039">
    <property type="entry name" value="HTHLYSR"/>
</dbReference>
<keyword evidence="4" id="KW-0804">Transcription</keyword>
<dbReference type="GO" id="GO:0003700">
    <property type="term" value="F:DNA-binding transcription factor activity"/>
    <property type="evidence" value="ECO:0007669"/>
    <property type="project" value="InterPro"/>
</dbReference>
<dbReference type="EMBL" id="CP031222">
    <property type="protein sequence ID" value="AXI03323.1"/>
    <property type="molecule type" value="Genomic_DNA"/>
</dbReference>
<evidence type="ECO:0000313" key="6">
    <source>
        <dbReference type="EMBL" id="AXI03323.1"/>
    </source>
</evidence>
<evidence type="ECO:0000256" key="1">
    <source>
        <dbReference type="ARBA" id="ARBA00009437"/>
    </source>
</evidence>
<organism evidence="6 7">
    <name type="scientific">Aquirhabdus parva</name>
    <dbReference type="NCBI Taxonomy" id="2283318"/>
    <lineage>
        <taxon>Bacteria</taxon>
        <taxon>Pseudomonadati</taxon>
        <taxon>Pseudomonadota</taxon>
        <taxon>Gammaproteobacteria</taxon>
        <taxon>Moraxellales</taxon>
        <taxon>Moraxellaceae</taxon>
        <taxon>Aquirhabdus</taxon>
    </lineage>
</organism>
<comment type="similarity">
    <text evidence="1">Belongs to the LysR transcriptional regulatory family.</text>
</comment>
<dbReference type="SUPFAM" id="SSF53850">
    <property type="entry name" value="Periplasmic binding protein-like II"/>
    <property type="match status" value="1"/>
</dbReference>
<proteinExistence type="inferred from homology"/>
<evidence type="ECO:0000259" key="5">
    <source>
        <dbReference type="PROSITE" id="PS50931"/>
    </source>
</evidence>
<dbReference type="KEGG" id="mbah:HYN46_11010"/>